<protein>
    <submittedName>
        <fullName evidence="1">Uncharacterized protein</fullName>
    </submittedName>
</protein>
<feature type="non-terminal residue" evidence="1">
    <location>
        <position position="1"/>
    </location>
</feature>
<organism evidence="1">
    <name type="scientific">marine sediment metagenome</name>
    <dbReference type="NCBI Taxonomy" id="412755"/>
    <lineage>
        <taxon>unclassified sequences</taxon>
        <taxon>metagenomes</taxon>
        <taxon>ecological metagenomes</taxon>
    </lineage>
</organism>
<dbReference type="AlphaFoldDB" id="A0A1B6NSB2"/>
<dbReference type="EMBL" id="AYSL01001200">
    <property type="protein sequence ID" value="KTF06364.1"/>
    <property type="molecule type" value="Genomic_DNA"/>
</dbReference>
<sequence length="30" mass="3262">SDTGLVANEIARVLKKTWYCRAGDYGGGFI</sequence>
<name>A0A1B6NSB2_9ZZZZ</name>
<proteinExistence type="predicted"/>
<reference evidence="1" key="1">
    <citation type="submission" date="2013-11" db="EMBL/GenBank/DDBJ databases">
        <title>Microbial diversity, functional groups and degradation webs in Northern and Southern Mediterranean and Red Sea marine crude oil polluted sites.</title>
        <authorList>
            <person name="Daffonchio D."/>
            <person name="Mapelli F."/>
            <person name="Ferrer M."/>
            <person name="Richter M."/>
            <person name="Cherif A."/>
            <person name="Malkawi H.I."/>
            <person name="Yakimov M.M."/>
            <person name="Abdel-Fattah Y.R."/>
            <person name="Blaghen M."/>
            <person name="Golyshin P.N."/>
            <person name="Kalogerakis N."/>
            <person name="Boon N."/>
            <person name="Magagnini M."/>
            <person name="Fava F."/>
        </authorList>
    </citation>
    <scope>NUCLEOTIDE SEQUENCE</scope>
</reference>
<evidence type="ECO:0000313" key="1">
    <source>
        <dbReference type="EMBL" id="KTF06364.1"/>
    </source>
</evidence>
<comment type="caution">
    <text evidence="1">The sequence shown here is derived from an EMBL/GenBank/DDBJ whole genome shotgun (WGS) entry which is preliminary data.</text>
</comment>
<accession>A0A1B6NSB2</accession>
<gene>
    <name evidence="1" type="ORF">MGSAQ_002140</name>
</gene>